<keyword evidence="3" id="KW-1185">Reference proteome</keyword>
<dbReference type="InterPro" id="IPR024617">
    <property type="entry name" value="DUF3870"/>
</dbReference>
<sequence>MYKDSTVYIVGHGKTSSDNAITSNFKIFFIGFVIDTQTDLVADLECSATIDITNRFVHDLFLGKSFSQYDPEVEKELARRYFGSSQKAIITAYKDAIKKYTEVKEKYYQTALFK</sequence>
<feature type="domain" description="DUF3870" evidence="1">
    <location>
        <begin position="8"/>
        <end position="100"/>
    </location>
</feature>
<gene>
    <name evidence="2" type="ORF">NE619_02115</name>
</gene>
<accession>A0ABT1RJZ5</accession>
<evidence type="ECO:0000259" key="1">
    <source>
        <dbReference type="Pfam" id="PF12986"/>
    </source>
</evidence>
<dbReference type="Proteomes" id="UP001524502">
    <property type="component" value="Unassembled WGS sequence"/>
</dbReference>
<name>A0ABT1RJZ5_9FIRM</name>
<evidence type="ECO:0000313" key="3">
    <source>
        <dbReference type="Proteomes" id="UP001524502"/>
    </source>
</evidence>
<evidence type="ECO:0000313" key="2">
    <source>
        <dbReference type="EMBL" id="MCQ4635511.1"/>
    </source>
</evidence>
<protein>
    <submittedName>
        <fullName evidence="2">DUF3870 domain-containing protein</fullName>
    </submittedName>
</protein>
<comment type="caution">
    <text evidence="2">The sequence shown here is derived from an EMBL/GenBank/DDBJ whole genome shotgun (WGS) entry which is preliminary data.</text>
</comment>
<proteinExistence type="predicted"/>
<reference evidence="2 3" key="1">
    <citation type="submission" date="2022-06" db="EMBL/GenBank/DDBJ databases">
        <title>Isolation of gut microbiota from human fecal samples.</title>
        <authorList>
            <person name="Pamer E.G."/>
            <person name="Barat B."/>
            <person name="Waligurski E."/>
            <person name="Medina S."/>
            <person name="Paddock L."/>
            <person name="Mostad J."/>
        </authorList>
    </citation>
    <scope>NUCLEOTIDE SEQUENCE [LARGE SCALE GENOMIC DNA]</scope>
    <source>
        <strain evidence="2 3">SL.3.17</strain>
    </source>
</reference>
<organism evidence="2 3">
    <name type="scientific">Anaerovorax odorimutans</name>
    <dbReference type="NCBI Taxonomy" id="109327"/>
    <lineage>
        <taxon>Bacteria</taxon>
        <taxon>Bacillati</taxon>
        <taxon>Bacillota</taxon>
        <taxon>Clostridia</taxon>
        <taxon>Peptostreptococcales</taxon>
        <taxon>Anaerovoracaceae</taxon>
        <taxon>Anaerovorax</taxon>
    </lineage>
</organism>
<dbReference type="RefSeq" id="WP_256130694.1">
    <property type="nucleotide sequence ID" value="NZ_JANFXK010000001.1"/>
</dbReference>
<dbReference type="EMBL" id="JANFXK010000001">
    <property type="protein sequence ID" value="MCQ4635511.1"/>
    <property type="molecule type" value="Genomic_DNA"/>
</dbReference>
<dbReference type="Pfam" id="PF12986">
    <property type="entry name" value="DUF3870"/>
    <property type="match status" value="1"/>
</dbReference>